<keyword evidence="3" id="KW-1185">Reference proteome</keyword>
<sequence length="291" mass="32799">MSSKTAEINAFEGFVHNGPVKIHYRAAGQGPLLLLLHGFPDNSSTFSKQVAFFAKSYTVVCPTLRGYPPSDIPGVDDASYALSTVVGDILAVLDHFKADKAIVSGHDFGGAVIQLLALLHPERVEGLIIINSLIIPRMYDLVNHDQDQQAMSAYTIKYIQYQPDDDKNVDFLVRTIRDEAYREEFRQYLNDCPIEGMFGYYKSNYPGPPYGQVVDTSAMLYQVPTLIIWGLEDEYFSLKMLDQIPNHFKKTLRLVTLPGAGHWSFRGQPERVNQEILSWLDFLSTRKVSAN</sequence>
<evidence type="ECO:0000313" key="2">
    <source>
        <dbReference type="EMBL" id="KAK7402893.1"/>
    </source>
</evidence>
<comment type="caution">
    <text evidence="2">The sequence shown here is derived from an EMBL/GenBank/DDBJ whole genome shotgun (WGS) entry which is preliminary data.</text>
</comment>
<dbReference type="Gene3D" id="3.40.50.1820">
    <property type="entry name" value="alpha/beta hydrolase"/>
    <property type="match status" value="1"/>
</dbReference>
<evidence type="ECO:0000313" key="3">
    <source>
        <dbReference type="Proteomes" id="UP001498476"/>
    </source>
</evidence>
<dbReference type="Proteomes" id="UP001498476">
    <property type="component" value="Unassembled WGS sequence"/>
</dbReference>
<protein>
    <recommendedName>
        <fullName evidence="1">AB hydrolase-1 domain-containing protein</fullName>
    </recommendedName>
</protein>
<dbReference type="PRINTS" id="PR00412">
    <property type="entry name" value="EPOXHYDRLASE"/>
</dbReference>
<dbReference type="EMBL" id="JAZAVJ010000275">
    <property type="protein sequence ID" value="KAK7402893.1"/>
    <property type="molecule type" value="Genomic_DNA"/>
</dbReference>
<feature type="domain" description="AB hydrolase-1" evidence="1">
    <location>
        <begin position="31"/>
        <end position="265"/>
    </location>
</feature>
<name>A0ABR1GMD0_9HYPO</name>
<dbReference type="PRINTS" id="PR00111">
    <property type="entry name" value="ABHYDROLASE"/>
</dbReference>
<dbReference type="SUPFAM" id="SSF53474">
    <property type="entry name" value="alpha/beta-Hydrolases"/>
    <property type="match status" value="1"/>
</dbReference>
<proteinExistence type="predicted"/>
<dbReference type="InterPro" id="IPR050266">
    <property type="entry name" value="AB_hydrolase_sf"/>
</dbReference>
<dbReference type="InterPro" id="IPR029058">
    <property type="entry name" value="AB_hydrolase_fold"/>
</dbReference>
<reference evidence="2 3" key="1">
    <citation type="journal article" date="2025" name="Microbiol. Resour. Announc.">
        <title>Draft genome sequences for Neonectria magnoliae and Neonectria punicea, canker pathogens of Liriodendron tulipifera and Acer saccharum in West Virginia.</title>
        <authorList>
            <person name="Petronek H.M."/>
            <person name="Kasson M.T."/>
            <person name="Metheny A.M."/>
            <person name="Stauder C.M."/>
            <person name="Lovett B."/>
            <person name="Lynch S.C."/>
            <person name="Garnas J.R."/>
            <person name="Kasson L.R."/>
            <person name="Stajich J.E."/>
        </authorList>
    </citation>
    <scope>NUCLEOTIDE SEQUENCE [LARGE SCALE GENOMIC DNA]</scope>
    <source>
        <strain evidence="2 3">NRRL 64653</strain>
    </source>
</reference>
<accession>A0ABR1GMD0</accession>
<evidence type="ECO:0000259" key="1">
    <source>
        <dbReference type="Pfam" id="PF00561"/>
    </source>
</evidence>
<gene>
    <name evidence="2" type="ORF">QQX98_011343</name>
</gene>
<organism evidence="2 3">
    <name type="scientific">Neonectria punicea</name>
    <dbReference type="NCBI Taxonomy" id="979145"/>
    <lineage>
        <taxon>Eukaryota</taxon>
        <taxon>Fungi</taxon>
        <taxon>Dikarya</taxon>
        <taxon>Ascomycota</taxon>
        <taxon>Pezizomycotina</taxon>
        <taxon>Sordariomycetes</taxon>
        <taxon>Hypocreomycetidae</taxon>
        <taxon>Hypocreales</taxon>
        <taxon>Nectriaceae</taxon>
        <taxon>Neonectria</taxon>
    </lineage>
</organism>
<dbReference type="Pfam" id="PF00561">
    <property type="entry name" value="Abhydrolase_1"/>
    <property type="match status" value="1"/>
</dbReference>
<dbReference type="InterPro" id="IPR000073">
    <property type="entry name" value="AB_hydrolase_1"/>
</dbReference>
<dbReference type="PANTHER" id="PTHR43798:SF33">
    <property type="entry name" value="HYDROLASE, PUTATIVE (AFU_ORTHOLOGUE AFUA_2G14860)-RELATED"/>
    <property type="match status" value="1"/>
</dbReference>
<dbReference type="InterPro" id="IPR000639">
    <property type="entry name" value="Epox_hydrolase-like"/>
</dbReference>
<dbReference type="PANTHER" id="PTHR43798">
    <property type="entry name" value="MONOACYLGLYCEROL LIPASE"/>
    <property type="match status" value="1"/>
</dbReference>